<evidence type="ECO:0000313" key="1">
    <source>
        <dbReference type="EMBL" id="RWR96939.1"/>
    </source>
</evidence>
<reference evidence="1 2" key="1">
    <citation type="journal article" date="2019" name="Nat. Plants">
        <title>Stout camphor tree genome fills gaps in understanding of flowering plant genome evolution.</title>
        <authorList>
            <person name="Chaw S.M."/>
            <person name="Liu Y.C."/>
            <person name="Wu Y.W."/>
            <person name="Wang H.Y."/>
            <person name="Lin C.I."/>
            <person name="Wu C.S."/>
            <person name="Ke H.M."/>
            <person name="Chang L.Y."/>
            <person name="Hsu C.Y."/>
            <person name="Yang H.T."/>
            <person name="Sudianto E."/>
            <person name="Hsu M.H."/>
            <person name="Wu K.P."/>
            <person name="Wang L.N."/>
            <person name="Leebens-Mack J.H."/>
            <person name="Tsai I.J."/>
        </authorList>
    </citation>
    <scope>NUCLEOTIDE SEQUENCE [LARGE SCALE GENOMIC DNA]</scope>
    <source>
        <strain evidence="2">cv. Chaw 1501</strain>
        <tissue evidence="1">Young leaves</tissue>
    </source>
</reference>
<comment type="caution">
    <text evidence="1">The sequence shown here is derived from an EMBL/GenBank/DDBJ whole genome shotgun (WGS) entry which is preliminary data.</text>
</comment>
<dbReference type="EMBL" id="QPKB01000012">
    <property type="protein sequence ID" value="RWR96939.1"/>
    <property type="molecule type" value="Genomic_DNA"/>
</dbReference>
<gene>
    <name evidence="1" type="ORF">CKAN_02634400</name>
</gene>
<name>A0A3S3PA88_9MAGN</name>
<organism evidence="1 2">
    <name type="scientific">Cinnamomum micranthum f. kanehirae</name>
    <dbReference type="NCBI Taxonomy" id="337451"/>
    <lineage>
        <taxon>Eukaryota</taxon>
        <taxon>Viridiplantae</taxon>
        <taxon>Streptophyta</taxon>
        <taxon>Embryophyta</taxon>
        <taxon>Tracheophyta</taxon>
        <taxon>Spermatophyta</taxon>
        <taxon>Magnoliopsida</taxon>
        <taxon>Magnoliidae</taxon>
        <taxon>Laurales</taxon>
        <taxon>Lauraceae</taxon>
        <taxon>Cinnamomum</taxon>
    </lineage>
</organism>
<keyword evidence="2" id="KW-1185">Reference proteome</keyword>
<accession>A0A3S3PA88</accession>
<sequence length="122" mass="13745">MNRVVKDTEWSNVKEGVPAFMTMLLMPLTYSIIDGILADVNVLQRESFSLHPNSTSNRLAIFYLTSNFRNANSTRLYPPSPLGLYGIMPRFETVCAALSVQTEWRSKFSGSGPSYEQPHTTH</sequence>
<dbReference type="Proteomes" id="UP000283530">
    <property type="component" value="Unassembled WGS sequence"/>
</dbReference>
<proteinExistence type="predicted"/>
<evidence type="ECO:0000313" key="2">
    <source>
        <dbReference type="Proteomes" id="UP000283530"/>
    </source>
</evidence>
<protein>
    <submittedName>
        <fullName evidence="1">Adenine/guanine permease AZG2</fullName>
    </submittedName>
</protein>
<dbReference type="OrthoDB" id="431212at2759"/>
<dbReference type="AlphaFoldDB" id="A0A3S3PA88"/>